<dbReference type="GO" id="GO:0008270">
    <property type="term" value="F:zinc ion binding"/>
    <property type="evidence" value="ECO:0007669"/>
    <property type="project" value="InterPro"/>
</dbReference>
<evidence type="ECO:0000256" key="2">
    <source>
        <dbReference type="ARBA" id="ARBA00007581"/>
    </source>
</evidence>
<dbReference type="Pfam" id="PF02900">
    <property type="entry name" value="LigB"/>
    <property type="match status" value="1"/>
</dbReference>
<evidence type="ECO:0000259" key="6">
    <source>
        <dbReference type="Pfam" id="PF02900"/>
    </source>
</evidence>
<accession>A0A5N6ZV22</accession>
<dbReference type="InterPro" id="IPR004183">
    <property type="entry name" value="Xdiol_dOase_suB"/>
</dbReference>
<dbReference type="PANTHER" id="PTHR30096:SF1">
    <property type="entry name" value="AROMATIC RING-OPENING DIOXYGENASE FAMILY PROTEIN (AFU_ORTHOLOGUE AFUA_7G00640)"/>
    <property type="match status" value="1"/>
</dbReference>
<dbReference type="EMBL" id="ML737760">
    <property type="protein sequence ID" value="KAE8360769.1"/>
    <property type="molecule type" value="Genomic_DNA"/>
</dbReference>
<comment type="similarity">
    <text evidence="2">Belongs to the DODA-type extradiol aromatic ring-opening dioxygenase family.</text>
</comment>
<feature type="domain" description="Extradiol ring-cleavage dioxygenase class III enzyme subunit B" evidence="6">
    <location>
        <begin position="16"/>
        <end position="261"/>
    </location>
</feature>
<reference evidence="7 8" key="1">
    <citation type="submission" date="2019-04" db="EMBL/GenBank/DDBJ databases">
        <title>Friends and foes A comparative genomics studyof 23 Aspergillus species from section Flavi.</title>
        <authorList>
            <consortium name="DOE Joint Genome Institute"/>
            <person name="Kjaerbolling I."/>
            <person name="Vesth T."/>
            <person name="Frisvad J.C."/>
            <person name="Nybo J.L."/>
            <person name="Theobald S."/>
            <person name="Kildgaard S."/>
            <person name="Isbrandt T."/>
            <person name="Kuo A."/>
            <person name="Sato A."/>
            <person name="Lyhne E.K."/>
            <person name="Kogle M.E."/>
            <person name="Wiebenga A."/>
            <person name="Kun R.S."/>
            <person name="Lubbers R.J."/>
            <person name="Makela M.R."/>
            <person name="Barry K."/>
            <person name="Chovatia M."/>
            <person name="Clum A."/>
            <person name="Daum C."/>
            <person name="Haridas S."/>
            <person name="He G."/>
            <person name="LaButti K."/>
            <person name="Lipzen A."/>
            <person name="Mondo S."/>
            <person name="Riley R."/>
            <person name="Salamov A."/>
            <person name="Simmons B.A."/>
            <person name="Magnuson J.K."/>
            <person name="Henrissat B."/>
            <person name="Mortensen U.H."/>
            <person name="Larsen T.O."/>
            <person name="Devries R.P."/>
            <person name="Grigoriev I.V."/>
            <person name="Machida M."/>
            <person name="Baker S.E."/>
            <person name="Andersen M.R."/>
        </authorList>
    </citation>
    <scope>NUCLEOTIDE SEQUENCE [LARGE SCALE GENOMIC DNA]</scope>
    <source>
        <strain evidence="7 8">CBS 763.97</strain>
    </source>
</reference>
<gene>
    <name evidence="7" type="ORF">BDV27DRAFT_148383</name>
</gene>
<keyword evidence="4" id="KW-0862">Zinc</keyword>
<protein>
    <submittedName>
        <fullName evidence="7">Extradiol ring-cleavage dioxygenase, class III enzyme, subunit B</fullName>
    </submittedName>
</protein>
<keyword evidence="5" id="KW-0560">Oxidoreductase</keyword>
<dbReference type="OrthoDB" id="7396853at2759"/>
<dbReference type="InterPro" id="IPR014436">
    <property type="entry name" value="Extradiol_dOase_DODA"/>
</dbReference>
<keyword evidence="7" id="KW-0223">Dioxygenase</keyword>
<dbReference type="SUPFAM" id="SSF53213">
    <property type="entry name" value="LigB-like"/>
    <property type="match status" value="1"/>
</dbReference>
<proteinExistence type="inferred from homology"/>
<dbReference type="GO" id="GO:0008198">
    <property type="term" value="F:ferrous iron binding"/>
    <property type="evidence" value="ECO:0007669"/>
    <property type="project" value="InterPro"/>
</dbReference>
<evidence type="ECO:0000256" key="4">
    <source>
        <dbReference type="ARBA" id="ARBA00022833"/>
    </source>
</evidence>
<evidence type="ECO:0000313" key="7">
    <source>
        <dbReference type="EMBL" id="KAE8360769.1"/>
    </source>
</evidence>
<name>A0A5N6ZV22_9EURO</name>
<keyword evidence="3" id="KW-0479">Metal-binding</keyword>
<sequence>MGNNIDMSKAPNLAPVLFLSHGTTMMLGTDSRTRDYWEALGRDALRHGVKGVIIMGAHWNSLEDKIHVAMNPNPSIMPISNTLPDLWASFRPNPDLATGQRVIDALRAKGFDVDPDPNFNWMIDTVPLLIGMFKDKCPPVTIISQNSHWDPFFHARIGAALRHLREERYLLIGSGGGVHNLYLTEWKYMLQYKDNFAMERPPEPKTVEFRQSLEDIICKNGGGPELQRGLTRLMKHPYFRDAHGTDEHYVSGCFVAGAVSSVEDKGTKGCLGAEAWELRSQCESQFCLGAWPEEWLD</sequence>
<dbReference type="GO" id="GO:0016702">
    <property type="term" value="F:oxidoreductase activity, acting on single donors with incorporation of molecular oxygen, incorporation of two atoms of oxygen"/>
    <property type="evidence" value="ECO:0007669"/>
    <property type="project" value="UniProtKB-ARBA"/>
</dbReference>
<dbReference type="RefSeq" id="XP_031923850.1">
    <property type="nucleotide sequence ID" value="XM_032070905.1"/>
</dbReference>
<keyword evidence="8" id="KW-1185">Reference proteome</keyword>
<evidence type="ECO:0000256" key="1">
    <source>
        <dbReference type="ARBA" id="ARBA00001947"/>
    </source>
</evidence>
<evidence type="ECO:0000313" key="8">
    <source>
        <dbReference type="Proteomes" id="UP000326268"/>
    </source>
</evidence>
<evidence type="ECO:0000256" key="5">
    <source>
        <dbReference type="ARBA" id="ARBA00023002"/>
    </source>
</evidence>
<organism evidence="7 8">
    <name type="scientific">Aspergillus caelatus</name>
    <dbReference type="NCBI Taxonomy" id="61420"/>
    <lineage>
        <taxon>Eukaryota</taxon>
        <taxon>Fungi</taxon>
        <taxon>Dikarya</taxon>
        <taxon>Ascomycota</taxon>
        <taxon>Pezizomycotina</taxon>
        <taxon>Eurotiomycetes</taxon>
        <taxon>Eurotiomycetidae</taxon>
        <taxon>Eurotiales</taxon>
        <taxon>Aspergillaceae</taxon>
        <taxon>Aspergillus</taxon>
        <taxon>Aspergillus subgen. Circumdati</taxon>
    </lineage>
</organism>
<dbReference type="Gene3D" id="3.40.830.10">
    <property type="entry name" value="LigB-like"/>
    <property type="match status" value="1"/>
</dbReference>
<comment type="cofactor">
    <cofactor evidence="1">
        <name>Zn(2+)</name>
        <dbReference type="ChEBI" id="CHEBI:29105"/>
    </cofactor>
</comment>
<dbReference type="Proteomes" id="UP000326268">
    <property type="component" value="Unassembled WGS sequence"/>
</dbReference>
<dbReference type="GeneID" id="43655351"/>
<dbReference type="PANTHER" id="PTHR30096">
    <property type="entry name" value="4,5-DOPA DIOXYGENASE EXTRADIOL-LIKE PROTEIN"/>
    <property type="match status" value="1"/>
</dbReference>
<evidence type="ECO:0000256" key="3">
    <source>
        <dbReference type="ARBA" id="ARBA00022723"/>
    </source>
</evidence>
<dbReference type="AlphaFoldDB" id="A0A5N6ZV22"/>
<dbReference type="CDD" id="cd07363">
    <property type="entry name" value="45_DOPA_Dioxygenase"/>
    <property type="match status" value="1"/>
</dbReference>